<comment type="catalytic activity">
    <reaction evidence="4">
        <text>an N-acyl-L-alpha-aminoacyl-tRNA + H2O = an N-acyl-L-amino acid + a tRNA + H(+)</text>
        <dbReference type="Rhea" id="RHEA:54448"/>
        <dbReference type="Rhea" id="RHEA-COMP:10123"/>
        <dbReference type="Rhea" id="RHEA-COMP:13883"/>
        <dbReference type="ChEBI" id="CHEBI:15377"/>
        <dbReference type="ChEBI" id="CHEBI:15378"/>
        <dbReference type="ChEBI" id="CHEBI:59874"/>
        <dbReference type="ChEBI" id="CHEBI:78442"/>
        <dbReference type="ChEBI" id="CHEBI:138191"/>
        <dbReference type="EC" id="3.1.1.29"/>
    </reaction>
</comment>
<dbReference type="PANTHER" id="PTHR12649">
    <property type="entry name" value="PEPTIDYL-TRNA HYDROLASE 2"/>
    <property type="match status" value="1"/>
</dbReference>
<dbReference type="InterPro" id="IPR002833">
    <property type="entry name" value="PTH2"/>
</dbReference>
<gene>
    <name evidence="5" type="ORF">Dasosvirus3_20</name>
</gene>
<accession>A0A3G4ZTY6</accession>
<evidence type="ECO:0000313" key="5">
    <source>
        <dbReference type="EMBL" id="AYV77461.1"/>
    </source>
</evidence>
<evidence type="ECO:0000256" key="4">
    <source>
        <dbReference type="ARBA" id="ARBA00048707"/>
    </source>
</evidence>
<dbReference type="EMBL" id="MK072044">
    <property type="protein sequence ID" value="AYV77461.1"/>
    <property type="molecule type" value="Genomic_DNA"/>
</dbReference>
<dbReference type="Gene3D" id="3.40.1490.10">
    <property type="entry name" value="Bit1"/>
    <property type="match status" value="1"/>
</dbReference>
<reference evidence="5" key="1">
    <citation type="submission" date="2018-10" db="EMBL/GenBank/DDBJ databases">
        <title>Hidden diversity of soil giant viruses.</title>
        <authorList>
            <person name="Schulz F."/>
            <person name="Alteio L."/>
            <person name="Goudeau D."/>
            <person name="Ryan E.M."/>
            <person name="Malmstrom R.R."/>
            <person name="Blanchard J."/>
            <person name="Woyke T."/>
        </authorList>
    </citation>
    <scope>NUCLEOTIDE SEQUENCE</scope>
    <source>
        <strain evidence="5">DSV1</strain>
    </source>
</reference>
<comment type="similarity">
    <text evidence="3">Belongs to the PTH2 family.</text>
</comment>
<evidence type="ECO:0000256" key="2">
    <source>
        <dbReference type="ARBA" id="ARBA00022801"/>
    </source>
</evidence>
<protein>
    <recommendedName>
        <fullName evidence="1">peptidyl-tRNA hydrolase</fullName>
        <ecNumber evidence="1">3.1.1.29</ecNumber>
    </recommendedName>
</protein>
<organism evidence="5">
    <name type="scientific">Dasosvirus sp</name>
    <dbReference type="NCBI Taxonomy" id="2487764"/>
    <lineage>
        <taxon>Viruses</taxon>
        <taxon>Varidnaviria</taxon>
        <taxon>Bamfordvirae</taxon>
        <taxon>Nucleocytoviricota</taxon>
        <taxon>Megaviricetes</taxon>
        <taxon>Imitervirales</taxon>
        <taxon>Mimiviridae</taxon>
        <taxon>Klosneuvirinae</taxon>
    </lineage>
</organism>
<evidence type="ECO:0000256" key="3">
    <source>
        <dbReference type="ARBA" id="ARBA00038050"/>
    </source>
</evidence>
<proteinExistence type="inferred from homology"/>
<dbReference type="PANTHER" id="PTHR12649:SF11">
    <property type="entry name" value="PEPTIDYL-TRNA HYDROLASE 2, MITOCHONDRIAL"/>
    <property type="match status" value="1"/>
</dbReference>
<dbReference type="InterPro" id="IPR023476">
    <property type="entry name" value="Pep_tRNA_hydro_II_dom_sf"/>
</dbReference>
<dbReference type="Pfam" id="PF01981">
    <property type="entry name" value="PTH2"/>
    <property type="match status" value="1"/>
</dbReference>
<keyword evidence="2 5" id="KW-0378">Hydrolase</keyword>
<name>A0A3G4ZTY6_9VIRU</name>
<dbReference type="SUPFAM" id="SSF102462">
    <property type="entry name" value="Peptidyl-tRNA hydrolase II"/>
    <property type="match status" value="1"/>
</dbReference>
<evidence type="ECO:0000256" key="1">
    <source>
        <dbReference type="ARBA" id="ARBA00013260"/>
    </source>
</evidence>
<sequence length="133" mass="15068">MEKTEEKESQEPEEPFVMYIVVNNDLGMGKGKIASQVGHVVGLITEDIIRSAYECDDVSNNIDYMNYMKWKKGCAKIVLKASEQEILKIIAGESKARCIMDAGRTQIAKNSLTVLGFFPRNDLREKMKSYKLL</sequence>
<dbReference type="GO" id="GO:0004045">
    <property type="term" value="F:peptidyl-tRNA hydrolase activity"/>
    <property type="evidence" value="ECO:0007669"/>
    <property type="project" value="UniProtKB-EC"/>
</dbReference>
<dbReference type="EC" id="3.1.1.29" evidence="1"/>